<name>A0ABR4C2H6_9HELO</name>
<dbReference type="Proteomes" id="UP001595075">
    <property type="component" value="Unassembled WGS sequence"/>
</dbReference>
<gene>
    <name evidence="2" type="ORF">VTL71DRAFT_4630</name>
</gene>
<feature type="transmembrane region" description="Helical" evidence="1">
    <location>
        <begin position="25"/>
        <end position="44"/>
    </location>
</feature>
<sequence>MLPNVNSALMYLPIFAPGATPPCNLIFIAVLIWIIWKGILLCLATKQDLARRAQTEELIQHFALVWTRNLELRNEQRRLDMEVKQAMMFLPQETRKRLDEIMIARIGDVWLDVYKTL</sequence>
<reference evidence="2 3" key="1">
    <citation type="journal article" date="2024" name="Commun. Biol.">
        <title>Comparative genomic analysis of thermophilic fungi reveals convergent evolutionary adaptations and gene losses.</title>
        <authorList>
            <person name="Steindorff A.S."/>
            <person name="Aguilar-Pontes M.V."/>
            <person name="Robinson A.J."/>
            <person name="Andreopoulos B."/>
            <person name="LaButti K."/>
            <person name="Kuo A."/>
            <person name="Mondo S."/>
            <person name="Riley R."/>
            <person name="Otillar R."/>
            <person name="Haridas S."/>
            <person name="Lipzen A."/>
            <person name="Grimwood J."/>
            <person name="Schmutz J."/>
            <person name="Clum A."/>
            <person name="Reid I.D."/>
            <person name="Moisan M.C."/>
            <person name="Butler G."/>
            <person name="Nguyen T.T.M."/>
            <person name="Dewar K."/>
            <person name="Conant G."/>
            <person name="Drula E."/>
            <person name="Henrissat B."/>
            <person name="Hansel C."/>
            <person name="Singer S."/>
            <person name="Hutchinson M.I."/>
            <person name="de Vries R.P."/>
            <person name="Natvig D.O."/>
            <person name="Powell A.J."/>
            <person name="Tsang A."/>
            <person name="Grigoriev I.V."/>
        </authorList>
    </citation>
    <scope>NUCLEOTIDE SEQUENCE [LARGE SCALE GENOMIC DNA]</scope>
    <source>
        <strain evidence="2 3">CBS 494.80</strain>
    </source>
</reference>
<accession>A0ABR4C2H6</accession>
<keyword evidence="3" id="KW-1185">Reference proteome</keyword>
<dbReference type="EMBL" id="JAZHXI010000014">
    <property type="protein sequence ID" value="KAL2064136.1"/>
    <property type="molecule type" value="Genomic_DNA"/>
</dbReference>
<evidence type="ECO:0000313" key="3">
    <source>
        <dbReference type="Proteomes" id="UP001595075"/>
    </source>
</evidence>
<proteinExistence type="predicted"/>
<keyword evidence="1" id="KW-0812">Transmembrane</keyword>
<keyword evidence="1" id="KW-0472">Membrane</keyword>
<organism evidence="2 3">
    <name type="scientific">Oculimacula yallundae</name>
    <dbReference type="NCBI Taxonomy" id="86028"/>
    <lineage>
        <taxon>Eukaryota</taxon>
        <taxon>Fungi</taxon>
        <taxon>Dikarya</taxon>
        <taxon>Ascomycota</taxon>
        <taxon>Pezizomycotina</taxon>
        <taxon>Leotiomycetes</taxon>
        <taxon>Helotiales</taxon>
        <taxon>Ploettnerulaceae</taxon>
        <taxon>Oculimacula</taxon>
    </lineage>
</organism>
<protein>
    <submittedName>
        <fullName evidence="2">Uncharacterized protein</fullName>
    </submittedName>
</protein>
<evidence type="ECO:0000313" key="2">
    <source>
        <dbReference type="EMBL" id="KAL2064136.1"/>
    </source>
</evidence>
<evidence type="ECO:0000256" key="1">
    <source>
        <dbReference type="SAM" id="Phobius"/>
    </source>
</evidence>
<comment type="caution">
    <text evidence="2">The sequence shown here is derived from an EMBL/GenBank/DDBJ whole genome shotgun (WGS) entry which is preliminary data.</text>
</comment>
<keyword evidence="1" id="KW-1133">Transmembrane helix</keyword>